<protein>
    <submittedName>
        <fullName evidence="1">Uncharacterized protein</fullName>
    </submittedName>
</protein>
<gene>
    <name evidence="1" type="ORF">BSL82_15600</name>
</gene>
<name>A0A1L3ZY58_9SPHN</name>
<dbReference type="EMBL" id="CP018221">
    <property type="protein sequence ID" value="API60529.1"/>
    <property type="molecule type" value="Genomic_DNA"/>
</dbReference>
<dbReference type="Proteomes" id="UP000182063">
    <property type="component" value="Chromosome"/>
</dbReference>
<dbReference type="AlphaFoldDB" id="A0A1L3ZY58"/>
<keyword evidence="2" id="KW-1185">Reference proteome</keyword>
<proteinExistence type="predicted"/>
<dbReference type="STRING" id="1921510.BSL82_15600"/>
<evidence type="ECO:0000313" key="2">
    <source>
        <dbReference type="Proteomes" id="UP000182063"/>
    </source>
</evidence>
<accession>A0A1L3ZY58</accession>
<dbReference type="RefSeq" id="WP_072598194.1">
    <property type="nucleotide sequence ID" value="NZ_CP018221.1"/>
</dbReference>
<sequence>MCGPWAIPLALAVGGSVAQYFGNQRAENAMMARHNVEQGRQKRMSAEQDALLGESYESAEKLRDDTDAVSARKAAFIDALNSRSDNQDFLPGNAPAIVAESNNKVVGEQRARSQQQAEALANLTGMGDQLLDTNVSLGRLGQQIGQIGTSKARSAEVLDAELRAAAQKGSTLRGLGGLAQMVGSAWLGANAFTGLGSGATASQAVSHGAGGSSGGFGAMGGAVV</sequence>
<evidence type="ECO:0000313" key="1">
    <source>
        <dbReference type="EMBL" id="API60529.1"/>
    </source>
</evidence>
<reference evidence="2" key="1">
    <citation type="submission" date="2016-11" db="EMBL/GenBank/DDBJ databases">
        <title>Complete Genome Sequence of alachlor-degrading Sphingomonas sp. strain JJ-A5.</title>
        <authorList>
            <person name="Lee H."/>
            <person name="Ka J.-O."/>
        </authorList>
    </citation>
    <scope>NUCLEOTIDE SEQUENCE [LARGE SCALE GENOMIC DNA]</scope>
    <source>
        <strain evidence="2">JJ-A5</strain>
    </source>
</reference>
<organism evidence="1 2">
    <name type="scientific">Tardibacter chloracetimidivorans</name>
    <dbReference type="NCBI Taxonomy" id="1921510"/>
    <lineage>
        <taxon>Bacteria</taxon>
        <taxon>Pseudomonadati</taxon>
        <taxon>Pseudomonadota</taxon>
        <taxon>Alphaproteobacteria</taxon>
        <taxon>Sphingomonadales</taxon>
        <taxon>Sphingomonadaceae</taxon>
        <taxon>Tardibacter</taxon>
    </lineage>
</organism>
<dbReference type="KEGG" id="sphj:BSL82_15600"/>